<dbReference type="OrthoDB" id="3664926at2"/>
<evidence type="ECO:0000313" key="3">
    <source>
        <dbReference type="EMBL" id="TVZ02197.1"/>
    </source>
</evidence>
<protein>
    <submittedName>
        <fullName evidence="3">Aldo/keto reductase</fullName>
    </submittedName>
</protein>
<dbReference type="Pfam" id="PF00248">
    <property type="entry name" value="Aldo_ket_red"/>
    <property type="match status" value="1"/>
</dbReference>
<proteinExistence type="predicted"/>
<dbReference type="PANTHER" id="PTHR43364:SF4">
    <property type="entry name" value="NAD(P)-LINKED OXIDOREDUCTASE SUPERFAMILY PROTEIN"/>
    <property type="match status" value="1"/>
</dbReference>
<dbReference type="PROSITE" id="PS51257">
    <property type="entry name" value="PROKAR_LIPOPROTEIN"/>
    <property type="match status" value="1"/>
</dbReference>
<dbReference type="Gene3D" id="3.20.20.100">
    <property type="entry name" value="NADP-dependent oxidoreductase domain"/>
    <property type="match status" value="1"/>
</dbReference>
<comment type="caution">
    <text evidence="3">The sequence shown here is derived from an EMBL/GenBank/DDBJ whole genome shotgun (WGS) entry which is preliminary data.</text>
</comment>
<evidence type="ECO:0000313" key="4">
    <source>
        <dbReference type="Proteomes" id="UP000460272"/>
    </source>
</evidence>
<evidence type="ECO:0000259" key="2">
    <source>
        <dbReference type="Pfam" id="PF00248"/>
    </source>
</evidence>
<dbReference type="GO" id="GO:0005829">
    <property type="term" value="C:cytosol"/>
    <property type="evidence" value="ECO:0007669"/>
    <property type="project" value="TreeGrafter"/>
</dbReference>
<dbReference type="PANTHER" id="PTHR43364">
    <property type="entry name" value="NADH-SPECIFIC METHYLGLYOXAL REDUCTASE-RELATED"/>
    <property type="match status" value="1"/>
</dbReference>
<dbReference type="PRINTS" id="PR00069">
    <property type="entry name" value="ALDKETRDTASE"/>
</dbReference>
<evidence type="ECO:0000256" key="1">
    <source>
        <dbReference type="ARBA" id="ARBA00023002"/>
    </source>
</evidence>
<dbReference type="InterPro" id="IPR036812">
    <property type="entry name" value="NAD(P)_OxRdtase_dom_sf"/>
</dbReference>
<name>A0A6P2BU26_9ACTN</name>
<dbReference type="InterPro" id="IPR050523">
    <property type="entry name" value="AKR_Detox_Biosynth"/>
</dbReference>
<dbReference type="RefSeq" id="WP_145856978.1">
    <property type="nucleotide sequence ID" value="NZ_RPFW01000005.1"/>
</dbReference>
<keyword evidence="4" id="KW-1185">Reference proteome</keyword>
<dbReference type="EMBL" id="RPFW01000005">
    <property type="protein sequence ID" value="TVZ02197.1"/>
    <property type="molecule type" value="Genomic_DNA"/>
</dbReference>
<dbReference type="Proteomes" id="UP000460272">
    <property type="component" value="Unassembled WGS sequence"/>
</dbReference>
<keyword evidence="1" id="KW-0560">Oxidoreductase</keyword>
<reference evidence="3 4" key="1">
    <citation type="submission" date="2018-11" db="EMBL/GenBank/DDBJ databases">
        <title>Trebonia kvetii gen.nov., sp.nov., a novel acidophilic actinobacterium, and proposal of the new actinobacterial family Treboniaceae fam. nov.</title>
        <authorList>
            <person name="Rapoport D."/>
            <person name="Sagova-Mareckova M."/>
            <person name="Sedlacek I."/>
            <person name="Provaznik J."/>
            <person name="Kralova S."/>
            <person name="Pavlinic D."/>
            <person name="Benes V."/>
            <person name="Kopecky J."/>
        </authorList>
    </citation>
    <scope>NUCLEOTIDE SEQUENCE [LARGE SCALE GENOMIC DNA]</scope>
    <source>
        <strain evidence="3 4">15Tr583</strain>
    </source>
</reference>
<sequence length="311" mass="33329">METRQLGGDGPVLSVIGLGCNNFGMKLDLDASAAVIRAALDAGITHLDTAEMYGQGASEEFIGASLGGRRDEVVIATKFLPRPKDEPYQPGALRRRILDACEGSLRRLRTDRIDLYYQHYPDVEAPVDEALETLDDLVRQGKVLHIASSNVTAKQIEIAAGVAGAASLTRFCGTQIEWNLLNREVEREVVPAARASKVGIVPYFPLASGMLTGKYRRGREFPSGSRFDRLSFFAGKVVTDDNFARVEGLTAFAEQRGHTVLELAIAWLNAQDGVASVIAGATTPEQVRANAAASAWTLTAADLAGLSGLAL</sequence>
<organism evidence="3 4">
    <name type="scientific">Trebonia kvetii</name>
    <dbReference type="NCBI Taxonomy" id="2480626"/>
    <lineage>
        <taxon>Bacteria</taxon>
        <taxon>Bacillati</taxon>
        <taxon>Actinomycetota</taxon>
        <taxon>Actinomycetes</taxon>
        <taxon>Streptosporangiales</taxon>
        <taxon>Treboniaceae</taxon>
        <taxon>Trebonia</taxon>
    </lineage>
</organism>
<dbReference type="GO" id="GO:0016491">
    <property type="term" value="F:oxidoreductase activity"/>
    <property type="evidence" value="ECO:0007669"/>
    <property type="project" value="UniProtKB-KW"/>
</dbReference>
<dbReference type="InterPro" id="IPR020471">
    <property type="entry name" value="AKR"/>
</dbReference>
<feature type="domain" description="NADP-dependent oxidoreductase" evidence="2">
    <location>
        <begin position="16"/>
        <end position="305"/>
    </location>
</feature>
<dbReference type="AlphaFoldDB" id="A0A6P2BU26"/>
<dbReference type="InterPro" id="IPR023210">
    <property type="entry name" value="NADP_OxRdtase_dom"/>
</dbReference>
<dbReference type="FunFam" id="3.20.20.100:FF:000004">
    <property type="entry name" value="Oxidoreductase, aldo/keto reductase"/>
    <property type="match status" value="1"/>
</dbReference>
<gene>
    <name evidence="3" type="ORF">EAS64_25555</name>
</gene>
<accession>A0A6P2BU26</accession>
<dbReference type="SUPFAM" id="SSF51430">
    <property type="entry name" value="NAD(P)-linked oxidoreductase"/>
    <property type="match status" value="1"/>
</dbReference>